<dbReference type="InterPro" id="IPR022212">
    <property type="entry name" value="DUF3741"/>
</dbReference>
<feature type="compositionally biased region" description="Polar residues" evidence="1">
    <location>
        <begin position="95"/>
        <end position="106"/>
    </location>
</feature>
<dbReference type="PANTHER" id="PTHR47071:SF9">
    <property type="entry name" value="TRM32-LIKE PROTEIN (DUF3741)"/>
    <property type="match status" value="1"/>
</dbReference>
<keyword evidence="4" id="KW-1185">Reference proteome</keyword>
<accession>A0A6J1AS42</accession>
<dbReference type="AlphaFoldDB" id="A0A6J1AS42"/>
<dbReference type="OrthoDB" id="758104at2759"/>
<evidence type="ECO:0000259" key="3">
    <source>
        <dbReference type="Pfam" id="PF14309"/>
    </source>
</evidence>
<dbReference type="InterPro" id="IPR025486">
    <property type="entry name" value="DUF4378"/>
</dbReference>
<feature type="compositionally biased region" description="Basic and acidic residues" evidence="1">
    <location>
        <begin position="333"/>
        <end position="343"/>
    </location>
</feature>
<evidence type="ECO:0000313" key="4">
    <source>
        <dbReference type="Proteomes" id="UP000504621"/>
    </source>
</evidence>
<feature type="domain" description="DUF3741" evidence="2">
    <location>
        <begin position="243"/>
        <end position="286"/>
    </location>
</feature>
<feature type="compositionally biased region" description="Basic residues" evidence="1">
    <location>
        <begin position="120"/>
        <end position="129"/>
    </location>
</feature>
<name>A0A6J1AS42_9ROSI</name>
<evidence type="ECO:0000313" key="5">
    <source>
        <dbReference type="RefSeq" id="XP_021289715.1"/>
    </source>
</evidence>
<feature type="compositionally biased region" description="Basic residues" evidence="1">
    <location>
        <begin position="321"/>
        <end position="332"/>
    </location>
</feature>
<feature type="domain" description="DUF4378" evidence="3">
    <location>
        <begin position="747"/>
        <end position="907"/>
    </location>
</feature>
<dbReference type="RefSeq" id="XP_021289715.1">
    <property type="nucleotide sequence ID" value="XM_021434040.1"/>
</dbReference>
<dbReference type="InterPro" id="IPR044257">
    <property type="entry name" value="TRM32-like"/>
</dbReference>
<feature type="compositionally biased region" description="Polar residues" evidence="1">
    <location>
        <begin position="131"/>
        <end position="142"/>
    </location>
</feature>
<dbReference type="PANTHER" id="PTHR47071">
    <property type="entry name" value="PROTEIN TRM32"/>
    <property type="match status" value="1"/>
</dbReference>
<protein>
    <submittedName>
        <fullName evidence="5">Uncharacterized protein LOC110420664</fullName>
    </submittedName>
</protein>
<proteinExistence type="predicted"/>
<reference evidence="5" key="1">
    <citation type="submission" date="2025-08" db="UniProtKB">
        <authorList>
            <consortium name="RefSeq"/>
        </authorList>
    </citation>
    <scope>IDENTIFICATION</scope>
    <source>
        <tissue evidence="5">Leaf</tissue>
    </source>
</reference>
<feature type="compositionally biased region" description="Basic and acidic residues" evidence="1">
    <location>
        <begin position="163"/>
        <end position="175"/>
    </location>
</feature>
<feature type="compositionally biased region" description="Low complexity" evidence="1">
    <location>
        <begin position="311"/>
        <end position="320"/>
    </location>
</feature>
<evidence type="ECO:0000259" key="2">
    <source>
        <dbReference type="Pfam" id="PF12552"/>
    </source>
</evidence>
<feature type="region of interest" description="Disordered" evidence="1">
    <location>
        <begin position="370"/>
        <end position="392"/>
    </location>
</feature>
<sequence length="909" mass="102436">MGKHMRHKSAGIPFPHGHPGCMWRMLQVLNYQHWHWRVIKRRLTYKKHEGRKPDAVAENPGDDAQASTADDSSKRRKAEGANSKFENWQVEGKNRQSNPASKSSVKSRLKALITEEMSKRKGRGRHRRSSTCPAGSQLTGTGSDFLAEAHTDGPLPEIALNDESPRLGDENKEISSDSSSEDQVLPKSSEEPITSDENGEECGIMFSGNDSSHEQVDESEKQLIENAIFCHDLNDRKQAFLKQKSISSKELTKDGSAHQSKYFTDARDIINMNKGFLLTILQDPGSPLAHHFHKQQAISAKMGITKSGTFPSPGSSSRRGLGPRKQNHKRDGRKPPDHESTEDLCRKSMPLIAADHRADGIHQLNQANAEVPDVTSGSSSNHLKQKSDGNQVAKKRFKHLKQKIKHAIRESKKERHRIAMDAVLHKIPHKKGFSKDLTKDIVDYFKNPSRIRDVFSESSTSRRRIQHERRASSFNESMDRYTQLYESSFNREAREHISKRIQERREEEMVLPRRSAPKSLGRILSSPELHSYFYQSEDSSDAFSSDMPTTVADSTVSISSLTEQNNLDVSAALDYHSQLGTLGKSESQEYLTGIRETLSVSSDKLASNSCTNSKTIAQVGKTSDESGNLIIGDIVSQSDQDSKPEIVVPITKLEEASAIPLLNLNLDGKTVSTPAEISKSQEADLELTQSHGFHTRLDILADEEHEFKDSLKVAEGRAQFEKVETLKKDLDSDFLKDRLDTNDKDKFKYVRDLLELSGFSGNEALGTWYADDQPVDPFLYEEVKGGCIFCDPDCSRDEVGGYCNHPLLFDLINEVLLELYERSYCYCPRPLSPLCHIRPMPLGHHVLEEVWTNISWYLSFETGFDKPLDYVACKDLTRSDGWMNLQAENECLGLELEELIFDDLLDELF</sequence>
<evidence type="ECO:0000256" key="1">
    <source>
        <dbReference type="SAM" id="MobiDB-lite"/>
    </source>
</evidence>
<dbReference type="GeneID" id="110420664"/>
<gene>
    <name evidence="5" type="primary">LOC110420664</name>
</gene>
<dbReference type="Proteomes" id="UP000504621">
    <property type="component" value="Unplaced"/>
</dbReference>
<dbReference type="Pfam" id="PF12552">
    <property type="entry name" value="DUF3741"/>
    <property type="match status" value="1"/>
</dbReference>
<dbReference type="Pfam" id="PF14309">
    <property type="entry name" value="DUF4378"/>
    <property type="match status" value="1"/>
</dbReference>
<feature type="region of interest" description="Disordered" evidence="1">
    <location>
        <begin position="48"/>
        <end position="219"/>
    </location>
</feature>
<feature type="region of interest" description="Disordered" evidence="1">
    <location>
        <begin position="304"/>
        <end position="343"/>
    </location>
</feature>
<organism evidence="4 5">
    <name type="scientific">Herrania umbratica</name>
    <dbReference type="NCBI Taxonomy" id="108875"/>
    <lineage>
        <taxon>Eukaryota</taxon>
        <taxon>Viridiplantae</taxon>
        <taxon>Streptophyta</taxon>
        <taxon>Embryophyta</taxon>
        <taxon>Tracheophyta</taxon>
        <taxon>Spermatophyta</taxon>
        <taxon>Magnoliopsida</taxon>
        <taxon>eudicotyledons</taxon>
        <taxon>Gunneridae</taxon>
        <taxon>Pentapetalae</taxon>
        <taxon>rosids</taxon>
        <taxon>malvids</taxon>
        <taxon>Malvales</taxon>
        <taxon>Malvaceae</taxon>
        <taxon>Byttnerioideae</taxon>
        <taxon>Herrania</taxon>
    </lineage>
</organism>